<dbReference type="EMBL" id="CAJVPP010023323">
    <property type="protein sequence ID" value="CAG8747052.1"/>
    <property type="molecule type" value="Genomic_DNA"/>
</dbReference>
<protein>
    <submittedName>
        <fullName evidence="1">1941_t:CDS:1</fullName>
    </submittedName>
</protein>
<feature type="non-terminal residue" evidence="1">
    <location>
        <position position="109"/>
    </location>
</feature>
<gene>
    <name evidence="1" type="ORF">FMOSSE_LOCUS16441</name>
</gene>
<proteinExistence type="predicted"/>
<dbReference type="AlphaFoldDB" id="A0A9N9ISK6"/>
<comment type="caution">
    <text evidence="1">The sequence shown here is derived from an EMBL/GenBank/DDBJ whole genome shotgun (WGS) entry which is preliminary data.</text>
</comment>
<name>A0A9N9ISK6_FUNMO</name>
<accession>A0A9N9ISK6</accession>
<reference evidence="1" key="1">
    <citation type="submission" date="2021-06" db="EMBL/GenBank/DDBJ databases">
        <authorList>
            <person name="Kallberg Y."/>
            <person name="Tangrot J."/>
            <person name="Rosling A."/>
        </authorList>
    </citation>
    <scope>NUCLEOTIDE SEQUENCE</scope>
    <source>
        <strain evidence="1">87-6 pot B 2015</strain>
    </source>
</reference>
<keyword evidence="2" id="KW-1185">Reference proteome</keyword>
<organism evidence="1 2">
    <name type="scientific">Funneliformis mosseae</name>
    <name type="common">Endomycorrhizal fungus</name>
    <name type="synonym">Glomus mosseae</name>
    <dbReference type="NCBI Taxonomy" id="27381"/>
    <lineage>
        <taxon>Eukaryota</taxon>
        <taxon>Fungi</taxon>
        <taxon>Fungi incertae sedis</taxon>
        <taxon>Mucoromycota</taxon>
        <taxon>Glomeromycotina</taxon>
        <taxon>Glomeromycetes</taxon>
        <taxon>Glomerales</taxon>
        <taxon>Glomeraceae</taxon>
        <taxon>Funneliformis</taxon>
    </lineage>
</organism>
<feature type="non-terminal residue" evidence="1">
    <location>
        <position position="1"/>
    </location>
</feature>
<dbReference type="Proteomes" id="UP000789375">
    <property type="component" value="Unassembled WGS sequence"/>
</dbReference>
<sequence>KLVEEIVPLTIPRGITEECVKFVTNFMSQSIPRLQERLTYNGNWKEDGNKLNEVALKILDMLKSVWYNPAFGPEFVETMNEDTYVNNVVVSAIHTTLFDNPFGEHVFIT</sequence>
<evidence type="ECO:0000313" key="2">
    <source>
        <dbReference type="Proteomes" id="UP000789375"/>
    </source>
</evidence>
<evidence type="ECO:0000313" key="1">
    <source>
        <dbReference type="EMBL" id="CAG8747052.1"/>
    </source>
</evidence>